<dbReference type="Gene3D" id="3.40.1650.10">
    <property type="entry name" value="RbsD-like domain"/>
    <property type="match status" value="1"/>
</dbReference>
<keyword evidence="3" id="KW-0413">Isomerase</keyword>
<dbReference type="EMBL" id="JAVKGR010000003">
    <property type="protein sequence ID" value="MDR8018857.1"/>
    <property type="molecule type" value="Genomic_DNA"/>
</dbReference>
<dbReference type="EC" id="5.4.99.62" evidence="2"/>
<dbReference type="InterPro" id="IPR007721">
    <property type="entry name" value="RbsD_FucU"/>
</dbReference>
<evidence type="ECO:0000313" key="5">
    <source>
        <dbReference type="Proteomes" id="UP001251870"/>
    </source>
</evidence>
<accession>A0ABU2DQT0</accession>
<sequence>MIRGPLTHPGLLGALAAAGHGSQVLIADALYPHATGASRHVPRVYLNLTAGLVPAADVLGLVAETVHVEAATFMLTADGGTSAPVREFQSQLQDRRHGSGEHVAWSGLPRNEFYAACRGEDLCLLIATGEVRPYANLLLTVGVP</sequence>
<organism evidence="4 5">
    <name type="scientific">Nesterenkonia aerolata</name>
    <dbReference type="NCBI Taxonomy" id="3074079"/>
    <lineage>
        <taxon>Bacteria</taxon>
        <taxon>Bacillati</taxon>
        <taxon>Actinomycetota</taxon>
        <taxon>Actinomycetes</taxon>
        <taxon>Micrococcales</taxon>
        <taxon>Micrococcaceae</taxon>
        <taxon>Nesterenkonia</taxon>
    </lineage>
</organism>
<dbReference type="RefSeq" id="WP_310547844.1">
    <property type="nucleotide sequence ID" value="NZ_JAVKGR010000003.1"/>
</dbReference>
<dbReference type="SUPFAM" id="SSF102546">
    <property type="entry name" value="RbsD-like"/>
    <property type="match status" value="1"/>
</dbReference>
<dbReference type="InterPro" id="IPR023750">
    <property type="entry name" value="RbsD-like_sf"/>
</dbReference>
<gene>
    <name evidence="4" type="ORF">RIL96_04675</name>
</gene>
<name>A0ABU2DQT0_9MICC</name>
<evidence type="ECO:0000256" key="2">
    <source>
        <dbReference type="ARBA" id="ARBA00012862"/>
    </source>
</evidence>
<evidence type="ECO:0000256" key="1">
    <source>
        <dbReference type="ARBA" id="ARBA00000223"/>
    </source>
</evidence>
<keyword evidence="5" id="KW-1185">Reference proteome</keyword>
<evidence type="ECO:0000313" key="4">
    <source>
        <dbReference type="EMBL" id="MDR8018857.1"/>
    </source>
</evidence>
<proteinExistence type="predicted"/>
<comment type="catalytic activity">
    <reaction evidence="1">
        <text>beta-D-ribopyranose = beta-D-ribofuranose</text>
        <dbReference type="Rhea" id="RHEA:25432"/>
        <dbReference type="ChEBI" id="CHEBI:27476"/>
        <dbReference type="ChEBI" id="CHEBI:47002"/>
        <dbReference type="EC" id="5.4.99.62"/>
    </reaction>
</comment>
<protein>
    <recommendedName>
        <fullName evidence="2">D-ribose pyranase</fullName>
        <ecNumber evidence="2">5.4.99.62</ecNumber>
    </recommendedName>
</protein>
<evidence type="ECO:0000256" key="3">
    <source>
        <dbReference type="ARBA" id="ARBA00023235"/>
    </source>
</evidence>
<dbReference type="Pfam" id="PF05025">
    <property type="entry name" value="RbsD_FucU"/>
    <property type="match status" value="1"/>
</dbReference>
<reference evidence="4 5" key="1">
    <citation type="submission" date="2023-09" db="EMBL/GenBank/DDBJ databases">
        <title>Description of three actinobacteria isolated from air of manufacturing shop in a pharmaceutical factory.</title>
        <authorList>
            <person name="Zhang D.-F."/>
        </authorList>
    </citation>
    <scope>NUCLEOTIDE SEQUENCE [LARGE SCALE GENOMIC DNA]</scope>
    <source>
        <strain evidence="4 5">LY-0111</strain>
    </source>
</reference>
<dbReference type="Proteomes" id="UP001251870">
    <property type="component" value="Unassembled WGS sequence"/>
</dbReference>
<comment type="caution">
    <text evidence="4">The sequence shown here is derived from an EMBL/GenBank/DDBJ whole genome shotgun (WGS) entry which is preliminary data.</text>
</comment>